<name>A0A0F9N454_9ZZZZ</name>
<dbReference type="AlphaFoldDB" id="A0A0F9N454"/>
<feature type="region of interest" description="Disordered" evidence="1">
    <location>
        <begin position="1"/>
        <end position="47"/>
    </location>
</feature>
<feature type="non-terminal residue" evidence="2">
    <location>
        <position position="1"/>
    </location>
</feature>
<sequence length="47" mass="4944">PTDAEPDQVEGETTVVTDPPPLSGIEVPGRDEAQDCQEAPQGIPNED</sequence>
<accession>A0A0F9N454</accession>
<gene>
    <name evidence="2" type="ORF">LCGC14_0996840</name>
</gene>
<proteinExistence type="predicted"/>
<comment type="caution">
    <text evidence="2">The sequence shown here is derived from an EMBL/GenBank/DDBJ whole genome shotgun (WGS) entry which is preliminary data.</text>
</comment>
<feature type="compositionally biased region" description="Acidic residues" evidence="1">
    <location>
        <begin position="1"/>
        <end position="10"/>
    </location>
</feature>
<reference evidence="2" key="1">
    <citation type="journal article" date="2015" name="Nature">
        <title>Complex archaea that bridge the gap between prokaryotes and eukaryotes.</title>
        <authorList>
            <person name="Spang A."/>
            <person name="Saw J.H."/>
            <person name="Jorgensen S.L."/>
            <person name="Zaremba-Niedzwiedzka K."/>
            <person name="Martijn J."/>
            <person name="Lind A.E."/>
            <person name="van Eijk R."/>
            <person name="Schleper C."/>
            <person name="Guy L."/>
            <person name="Ettema T.J."/>
        </authorList>
    </citation>
    <scope>NUCLEOTIDE SEQUENCE</scope>
</reference>
<evidence type="ECO:0000256" key="1">
    <source>
        <dbReference type="SAM" id="MobiDB-lite"/>
    </source>
</evidence>
<organism evidence="2">
    <name type="scientific">marine sediment metagenome</name>
    <dbReference type="NCBI Taxonomy" id="412755"/>
    <lineage>
        <taxon>unclassified sequences</taxon>
        <taxon>metagenomes</taxon>
        <taxon>ecological metagenomes</taxon>
    </lineage>
</organism>
<protein>
    <submittedName>
        <fullName evidence="2">Uncharacterized protein</fullName>
    </submittedName>
</protein>
<evidence type="ECO:0000313" key="2">
    <source>
        <dbReference type="EMBL" id="KKN14355.1"/>
    </source>
</evidence>
<dbReference type="EMBL" id="LAZR01003825">
    <property type="protein sequence ID" value="KKN14355.1"/>
    <property type="molecule type" value="Genomic_DNA"/>
</dbReference>